<feature type="domain" description="Fumarylacetoacetase-like C-terminal" evidence="3">
    <location>
        <begin position="85"/>
        <end position="289"/>
    </location>
</feature>
<protein>
    <recommendedName>
        <fullName evidence="3">Fumarylacetoacetase-like C-terminal domain-containing protein</fullName>
    </recommendedName>
</protein>
<sequence length="292" mass="30730">MRLVTYRWNGRLCSGILREKSVWELGKAYQILGLSSPAPSDLMALLGQGSETLGELTRAAADLPADQAVVLDQVELLAPLPNPGKIIGVARNYHDWLAQAGAAVPEEPTLFAKTANTVVGPGQAVVLSPPATEVSYEAEVGVVMGGRGRDIDPGEAMSLVAGYTIVNDISAINLIKQDGNMFRGKNLDSFLPMGPALVTVDEVPDPGDLAITLAKNGRILQDSSTSRMVMKIPELISYISRGFTLEPGDVIATGTPAGTASLNKPPTYLRPGDDMVITIDGLGVLSNPVTQA</sequence>
<name>A0AAU9ERF0_9BACT</name>
<dbReference type="GO" id="GO:0044281">
    <property type="term" value="P:small molecule metabolic process"/>
    <property type="evidence" value="ECO:0007669"/>
    <property type="project" value="UniProtKB-ARBA"/>
</dbReference>
<organism evidence="4 5">
    <name type="scientific">Desulfoferula mesophila</name>
    <dbReference type="NCBI Taxonomy" id="3058419"/>
    <lineage>
        <taxon>Bacteria</taxon>
        <taxon>Pseudomonadati</taxon>
        <taxon>Thermodesulfobacteriota</taxon>
        <taxon>Desulfarculia</taxon>
        <taxon>Desulfarculales</taxon>
        <taxon>Desulfarculaceae</taxon>
        <taxon>Desulfoferula</taxon>
    </lineage>
</organism>
<dbReference type="Pfam" id="PF01557">
    <property type="entry name" value="FAA_hydrolase"/>
    <property type="match status" value="1"/>
</dbReference>
<dbReference type="PANTHER" id="PTHR42796">
    <property type="entry name" value="FUMARYLACETOACETATE HYDROLASE DOMAIN-CONTAINING PROTEIN 2A-RELATED"/>
    <property type="match status" value="1"/>
</dbReference>
<dbReference type="AlphaFoldDB" id="A0AAU9ERF0"/>
<dbReference type="InterPro" id="IPR011234">
    <property type="entry name" value="Fumarylacetoacetase-like_C"/>
</dbReference>
<dbReference type="Proteomes" id="UP001366166">
    <property type="component" value="Chromosome"/>
</dbReference>
<evidence type="ECO:0000313" key="4">
    <source>
        <dbReference type="EMBL" id="BEQ13191.1"/>
    </source>
</evidence>
<reference evidence="5" key="1">
    <citation type="journal article" date="2023" name="Arch. Microbiol.">
        <title>Desulfoferula mesophilus gen. nov. sp. nov., a mesophilic sulfate-reducing bacterium isolated from a brackish lake sediment.</title>
        <authorList>
            <person name="Watanabe T."/>
            <person name="Yabe T."/>
            <person name="Tsuji J.M."/>
            <person name="Fukui M."/>
        </authorList>
    </citation>
    <scope>NUCLEOTIDE SEQUENCE [LARGE SCALE GENOMIC DNA]</scope>
    <source>
        <strain evidence="5">12FAK</strain>
    </source>
</reference>
<keyword evidence="2" id="KW-0479">Metal-binding</keyword>
<dbReference type="KEGG" id="dmp:FAK_02570"/>
<evidence type="ECO:0000313" key="5">
    <source>
        <dbReference type="Proteomes" id="UP001366166"/>
    </source>
</evidence>
<evidence type="ECO:0000256" key="2">
    <source>
        <dbReference type="ARBA" id="ARBA00022723"/>
    </source>
</evidence>
<dbReference type="SUPFAM" id="SSF56529">
    <property type="entry name" value="FAH"/>
    <property type="match status" value="1"/>
</dbReference>
<dbReference type="EMBL" id="AP028679">
    <property type="protein sequence ID" value="BEQ13191.1"/>
    <property type="molecule type" value="Genomic_DNA"/>
</dbReference>
<accession>A0AAU9ERF0</accession>
<comment type="similarity">
    <text evidence="1">Belongs to the FAH family.</text>
</comment>
<dbReference type="GO" id="GO:0046872">
    <property type="term" value="F:metal ion binding"/>
    <property type="evidence" value="ECO:0007669"/>
    <property type="project" value="UniProtKB-KW"/>
</dbReference>
<evidence type="ECO:0000259" key="3">
    <source>
        <dbReference type="Pfam" id="PF01557"/>
    </source>
</evidence>
<keyword evidence="5" id="KW-1185">Reference proteome</keyword>
<dbReference type="GO" id="GO:0003824">
    <property type="term" value="F:catalytic activity"/>
    <property type="evidence" value="ECO:0007669"/>
    <property type="project" value="InterPro"/>
</dbReference>
<gene>
    <name evidence="4" type="ORF">FAK_02570</name>
</gene>
<dbReference type="PANTHER" id="PTHR42796:SF4">
    <property type="entry name" value="FUMARYLACETOACETATE HYDROLASE DOMAIN-CONTAINING PROTEIN 2A"/>
    <property type="match status" value="1"/>
</dbReference>
<dbReference type="InterPro" id="IPR051121">
    <property type="entry name" value="FAH"/>
</dbReference>
<dbReference type="InterPro" id="IPR036663">
    <property type="entry name" value="Fumarylacetoacetase_C_sf"/>
</dbReference>
<dbReference type="Gene3D" id="3.90.850.10">
    <property type="entry name" value="Fumarylacetoacetase-like, C-terminal domain"/>
    <property type="match status" value="1"/>
</dbReference>
<evidence type="ECO:0000256" key="1">
    <source>
        <dbReference type="ARBA" id="ARBA00010211"/>
    </source>
</evidence>
<proteinExistence type="inferred from homology"/>